<dbReference type="InterPro" id="IPR023408">
    <property type="entry name" value="MscS_beta-dom_sf"/>
</dbReference>
<dbReference type="RefSeq" id="WP_406853776.1">
    <property type="nucleotide sequence ID" value="NZ_CP157484.1"/>
</dbReference>
<dbReference type="PANTHER" id="PTHR30460:SF0">
    <property type="entry name" value="MODERATE CONDUCTANCE MECHANOSENSITIVE CHANNEL YBIO"/>
    <property type="match status" value="1"/>
</dbReference>
<feature type="transmembrane region" description="Helical" evidence="7">
    <location>
        <begin position="133"/>
        <end position="161"/>
    </location>
</feature>
<evidence type="ECO:0000256" key="2">
    <source>
        <dbReference type="ARBA" id="ARBA00008017"/>
    </source>
</evidence>
<keyword evidence="5 7" id="KW-1133">Transmembrane helix</keyword>
<gene>
    <name evidence="11" type="ORF">ABEG18_14530</name>
</gene>
<dbReference type="PANTHER" id="PTHR30460">
    <property type="entry name" value="MODERATE CONDUCTANCE MECHANOSENSITIVE CHANNEL YBIO"/>
    <property type="match status" value="1"/>
</dbReference>
<feature type="transmembrane region" description="Helical" evidence="7">
    <location>
        <begin position="443"/>
        <end position="462"/>
    </location>
</feature>
<evidence type="ECO:0000259" key="10">
    <source>
        <dbReference type="Pfam" id="PF21088"/>
    </source>
</evidence>
<dbReference type="SUPFAM" id="SSF82861">
    <property type="entry name" value="Mechanosensitive channel protein MscS (YggB), transmembrane region"/>
    <property type="match status" value="1"/>
</dbReference>
<evidence type="ECO:0000259" key="9">
    <source>
        <dbReference type="Pfam" id="PF00924"/>
    </source>
</evidence>
<reference evidence="11" key="1">
    <citation type="submission" date="2024-05" db="EMBL/GenBank/DDBJ databases">
        <authorList>
            <person name="Kim S."/>
            <person name="Heo J."/>
            <person name="Choi H."/>
            <person name="Choi Y."/>
            <person name="Kwon S.-W."/>
            <person name="Kim Y."/>
        </authorList>
    </citation>
    <scope>NUCLEOTIDE SEQUENCE</scope>
    <source>
        <strain evidence="11">KACC 23698</strain>
    </source>
</reference>
<feature type="transmembrane region" description="Helical" evidence="7">
    <location>
        <begin position="336"/>
        <end position="356"/>
    </location>
</feature>
<evidence type="ECO:0000256" key="3">
    <source>
        <dbReference type="ARBA" id="ARBA00022475"/>
    </source>
</evidence>
<evidence type="ECO:0000313" key="11">
    <source>
        <dbReference type="EMBL" id="XBO36955.1"/>
    </source>
</evidence>
<protein>
    <submittedName>
        <fullName evidence="11">Mechanosensitive ion channel domain-containing protein</fullName>
    </submittedName>
</protein>
<keyword evidence="8" id="KW-0732">Signal</keyword>
<feature type="transmembrane region" description="Helical" evidence="7">
    <location>
        <begin position="258"/>
        <end position="282"/>
    </location>
</feature>
<dbReference type="InterPro" id="IPR049142">
    <property type="entry name" value="MS_channel_1st"/>
</dbReference>
<dbReference type="InterPro" id="IPR006685">
    <property type="entry name" value="MscS_channel_2nd"/>
</dbReference>
<comment type="similarity">
    <text evidence="2">Belongs to the MscS (TC 1.A.23) family.</text>
</comment>
<feature type="chain" id="PRO_5043605100" evidence="8">
    <location>
        <begin position="26"/>
        <end position="736"/>
    </location>
</feature>
<dbReference type="SUPFAM" id="SSF50182">
    <property type="entry name" value="Sm-like ribonucleoproteins"/>
    <property type="match status" value="1"/>
</dbReference>
<dbReference type="SUPFAM" id="SSF82689">
    <property type="entry name" value="Mechanosensitive channel protein MscS (YggB), C-terminal domain"/>
    <property type="match status" value="1"/>
</dbReference>
<name>A0AAU7J9U5_9HYPH</name>
<keyword evidence="6 7" id="KW-0472">Membrane</keyword>
<evidence type="ECO:0000256" key="8">
    <source>
        <dbReference type="SAM" id="SignalP"/>
    </source>
</evidence>
<dbReference type="InterPro" id="IPR045276">
    <property type="entry name" value="YbiO_bact"/>
</dbReference>
<feature type="transmembrane region" description="Helical" evidence="7">
    <location>
        <begin position="494"/>
        <end position="513"/>
    </location>
</feature>
<feature type="transmembrane region" description="Helical" evidence="7">
    <location>
        <begin position="214"/>
        <end position="238"/>
    </location>
</feature>
<feature type="domain" description="Mechanosensitive ion channel transmembrane helices 2/3" evidence="10">
    <location>
        <begin position="499"/>
        <end position="538"/>
    </location>
</feature>
<dbReference type="Pfam" id="PF00924">
    <property type="entry name" value="MS_channel_2nd"/>
    <property type="match status" value="1"/>
</dbReference>
<feature type="transmembrane region" description="Helical" evidence="7">
    <location>
        <begin position="294"/>
        <end position="315"/>
    </location>
</feature>
<evidence type="ECO:0000256" key="1">
    <source>
        <dbReference type="ARBA" id="ARBA00004651"/>
    </source>
</evidence>
<dbReference type="Gene3D" id="3.30.70.100">
    <property type="match status" value="1"/>
</dbReference>
<dbReference type="Pfam" id="PF21088">
    <property type="entry name" value="MS_channel_1st"/>
    <property type="match status" value="1"/>
</dbReference>
<dbReference type="InterPro" id="IPR010920">
    <property type="entry name" value="LSM_dom_sf"/>
</dbReference>
<evidence type="ECO:0000256" key="5">
    <source>
        <dbReference type="ARBA" id="ARBA00022989"/>
    </source>
</evidence>
<evidence type="ECO:0000256" key="4">
    <source>
        <dbReference type="ARBA" id="ARBA00022692"/>
    </source>
</evidence>
<accession>A0AAU7J9U5</accession>
<comment type="subcellular location">
    <subcellularLocation>
        <location evidence="1">Cell membrane</location>
        <topology evidence="1">Multi-pass membrane protein</topology>
    </subcellularLocation>
</comment>
<feature type="signal peptide" evidence="8">
    <location>
        <begin position="1"/>
        <end position="25"/>
    </location>
</feature>
<dbReference type="GO" id="GO:0005886">
    <property type="term" value="C:plasma membrane"/>
    <property type="evidence" value="ECO:0007669"/>
    <property type="project" value="UniProtKB-SubCell"/>
</dbReference>
<keyword evidence="3" id="KW-1003">Cell membrane</keyword>
<dbReference type="InterPro" id="IPR011066">
    <property type="entry name" value="MscS_channel_C_sf"/>
</dbReference>
<feature type="transmembrane region" description="Helical" evidence="7">
    <location>
        <begin position="362"/>
        <end position="380"/>
    </location>
</feature>
<dbReference type="GO" id="GO:0008381">
    <property type="term" value="F:mechanosensitive monoatomic ion channel activity"/>
    <property type="evidence" value="ECO:0007669"/>
    <property type="project" value="InterPro"/>
</dbReference>
<feature type="domain" description="Mechanosensitive ion channel MscS" evidence="9">
    <location>
        <begin position="539"/>
        <end position="604"/>
    </location>
</feature>
<dbReference type="EMBL" id="CP157484">
    <property type="protein sequence ID" value="XBO36955.1"/>
    <property type="molecule type" value="Genomic_DNA"/>
</dbReference>
<sequence>MNPFRYLVACLGVCGLLGLSASAGAMAQAQTPPSLPQGFTQEQYDGLVDAISRAVAKRLREEPAPGATPAASSTPASVAAPAASASEDGVLAQEAAAFAERAGAVMRAFPDLIGAYRALPAALDRSAQGGRGLWSFIAMAVVALGLAIGSERAVAAALAPFRARLVSGAAAEAGRGGLARLAGLALLDLVGLATVWAAAGVLSGLWFAGSDGQARLGAALLSAAFAWRLYMLAFRIVLRPATPQARLAAMSDEDAHAVYTRVSAIVLLILAGRIALRVAVALQAPQDAVAAGQIVQNLALLGVFLWVSVASRRAVAGWFVGLAGASGAGQTLGRHWLAIAVPFFVALCGAQVYGAVLRKPAIPAAMLFTLNAVLSVILFRTLVEAVERRAAHTSREAAFGLLARCLTVAVLIAAGVLIAQTWIVDVLGLVDAKGWRALTRSSLTAGLTLFMAYVGFELVGFYTRRYETTQGPGGPAEEDEHAAAASRVATLMPLMRTALLAFIGVIALLVVLSEWGVNITPLIAGASVFGLALSFGSQTLVRDIVSGVFYLADDAFRVGEYIDCGKAKGTVEGFTLRSIRLRHQNGQVHTIPFGQLGQITNFSRDWTTVKFNLRFARDTDVEKLRKTVKKIGQEMLDDPEMKDEFLAPLKLQGVADVADNALIMRFKFTVRPGKPSYIQREAVKRMVRAFPELGIEFANSMVSVQALGEHVDSAAAGAAVTSLLQRVKAAETTGAG</sequence>
<feature type="transmembrane region" description="Helical" evidence="7">
    <location>
        <begin position="401"/>
        <end position="423"/>
    </location>
</feature>
<dbReference type="Gene3D" id="1.10.287.1260">
    <property type="match status" value="1"/>
</dbReference>
<evidence type="ECO:0000256" key="7">
    <source>
        <dbReference type="SAM" id="Phobius"/>
    </source>
</evidence>
<feature type="transmembrane region" description="Helical" evidence="7">
    <location>
        <begin position="181"/>
        <end position="208"/>
    </location>
</feature>
<dbReference type="Gene3D" id="2.30.30.60">
    <property type="match status" value="1"/>
</dbReference>
<organism evidence="11">
    <name type="scientific">Alsobacter sp. KACC 23698</name>
    <dbReference type="NCBI Taxonomy" id="3149229"/>
    <lineage>
        <taxon>Bacteria</taxon>
        <taxon>Pseudomonadati</taxon>
        <taxon>Pseudomonadota</taxon>
        <taxon>Alphaproteobacteria</taxon>
        <taxon>Hyphomicrobiales</taxon>
        <taxon>Alsobacteraceae</taxon>
        <taxon>Alsobacter</taxon>
    </lineage>
</organism>
<dbReference type="AlphaFoldDB" id="A0AAU7J9U5"/>
<proteinExistence type="inferred from homology"/>
<dbReference type="InterPro" id="IPR011014">
    <property type="entry name" value="MscS_channel_TM-2"/>
</dbReference>
<evidence type="ECO:0000256" key="6">
    <source>
        <dbReference type="ARBA" id="ARBA00023136"/>
    </source>
</evidence>
<keyword evidence="4 7" id="KW-0812">Transmembrane</keyword>